<dbReference type="InterPro" id="IPR025202">
    <property type="entry name" value="PLD-like_dom"/>
</dbReference>
<dbReference type="CDD" id="cd09110">
    <property type="entry name" value="PLDc_CLS_1"/>
    <property type="match status" value="1"/>
</dbReference>
<evidence type="ECO:0000313" key="2">
    <source>
        <dbReference type="EMBL" id="CAE7568185.1"/>
    </source>
</evidence>
<dbReference type="EMBL" id="CAJNIZ010036869">
    <property type="protein sequence ID" value="CAE7568185.1"/>
    <property type="molecule type" value="Genomic_DNA"/>
</dbReference>
<name>A0A812UJ36_SYMPI</name>
<dbReference type="GO" id="GO:0032049">
    <property type="term" value="P:cardiolipin biosynthetic process"/>
    <property type="evidence" value="ECO:0007669"/>
    <property type="project" value="UniProtKB-ARBA"/>
</dbReference>
<dbReference type="SUPFAM" id="SSF56024">
    <property type="entry name" value="Phospholipase D/nuclease"/>
    <property type="match status" value="2"/>
</dbReference>
<dbReference type="OrthoDB" id="14911at2759"/>
<gene>
    <name evidence="2" type="primary">ywiE</name>
    <name evidence="2" type="ORF">SPIL2461_LOCUS15284</name>
</gene>
<evidence type="ECO:0000313" key="3">
    <source>
        <dbReference type="Proteomes" id="UP000649617"/>
    </source>
</evidence>
<comment type="caution">
    <text evidence="2">The sequence shown here is derived from an EMBL/GenBank/DDBJ whole genome shotgun (WGS) entry which is preliminary data.</text>
</comment>
<protein>
    <submittedName>
        <fullName evidence="2">YwiE protein</fullName>
    </submittedName>
</protein>
<dbReference type="Gene3D" id="3.30.870.10">
    <property type="entry name" value="Endonuclease Chain A"/>
    <property type="match status" value="2"/>
</dbReference>
<organism evidence="2 3">
    <name type="scientific">Symbiodinium pilosum</name>
    <name type="common">Dinoflagellate</name>
    <dbReference type="NCBI Taxonomy" id="2952"/>
    <lineage>
        <taxon>Eukaryota</taxon>
        <taxon>Sar</taxon>
        <taxon>Alveolata</taxon>
        <taxon>Dinophyceae</taxon>
        <taxon>Suessiales</taxon>
        <taxon>Symbiodiniaceae</taxon>
        <taxon>Symbiodinium</taxon>
    </lineage>
</organism>
<accession>A0A812UJ36</accession>
<sequence>MLQAIAMAQTRVWCESYIFDNSYVAETFFTALRDAALRGLDVVLLVDYIGSFSLRNDWVRELRRVGADVVFFNPVLPSSYCVGPLSFRDHRKIMVCDELGFCGGMNIQEEVGEAEFGTSRFYDVHAKLEGPCVADLAEVFRDSLHEAGGRVMRNSIEPPPRKEPGVYVQILQSNVRQRRRTLQKVIEKSIDAADESVLLTTAYFFPPGFLKTALLRVPARGARLSLLLSGSSDFYPLPGDLLAQTHFLRNFLRDSPSHQVKVHLYGHRHMHAKHMCVDGVFSTIGSFNFDLYSARRNLEVGVAVFDRDFARTMQNLHLKRAAESRQTSYSDSMYHQPLVRLACAVAFSLVRLSGRNVFDGLDCFQRKWLVRKASLTFLLEEQCRPQHGKGNSWKYLDEQGGQVEPESAPQEPPFETARQKHVELLVVVLAVLLHSFCLSFQGHNPEVRPRLLQLFHGRLGKFFSCGFPLPPPLERCRGEQPTKQDQGTYESLAARAFVLKSASDAVSYAKEDVKCSDRGEGMPSGISFGNSFIHLGNFRFGATGGLLLLTHNNGRTVQLWKHDGHQLTNHNRHTPSVNGRPPSAWTCPDIAELAYGACNPNFGSWGDRFIQLGDWRIAAFGDHLSFSHKNGQTAVIFRGRDGTVHNGPRTDYNSWNRPLGFPHGITFGPGFIQIGEFRLGAFDDDHFSVGHQNGLTVMTMRSDGTEWYAVDFNNWKRSAGPAGGITFGDEFIQFGKFRLGTITSPYLILTHSNGKSMIAYQSDGSQHPDIFHSWAPRVNHRYAQWHCGSIQDILGSCPGITAGDNFLQLGDWRLADMDGTHFSVSHQGGQTPVIYKNDGTTHGGPRTDFNSWFRESKLSSHPLRLGDRFIQFGSFRMGEVDEAHFSISHQNGKTIQIFRKDGHVFPGPRSDWGLWGRPLLDVTMGVTFGDRFVQMGNFRVGDVDSRHFSVTHVRGKTMRIFREDGHVFNGPRSDYTTFGRKLQDCHIN</sequence>
<dbReference type="InterPro" id="IPR001736">
    <property type="entry name" value="PLipase_D/transphosphatidylase"/>
</dbReference>
<dbReference type="AlphaFoldDB" id="A0A812UJ36"/>
<keyword evidence="3" id="KW-1185">Reference proteome</keyword>
<reference evidence="2" key="1">
    <citation type="submission" date="2021-02" db="EMBL/GenBank/DDBJ databases">
        <authorList>
            <person name="Dougan E. K."/>
            <person name="Rhodes N."/>
            <person name="Thang M."/>
            <person name="Chan C."/>
        </authorList>
    </citation>
    <scope>NUCLEOTIDE SEQUENCE</scope>
</reference>
<dbReference type="PANTHER" id="PTHR21248:SF22">
    <property type="entry name" value="PHOSPHOLIPASE D"/>
    <property type="match status" value="1"/>
</dbReference>
<dbReference type="PROSITE" id="PS50035">
    <property type="entry name" value="PLD"/>
    <property type="match status" value="1"/>
</dbReference>
<proteinExistence type="predicted"/>
<dbReference type="GO" id="GO:0030572">
    <property type="term" value="F:phosphatidyltransferase activity"/>
    <property type="evidence" value="ECO:0007669"/>
    <property type="project" value="UniProtKB-ARBA"/>
</dbReference>
<evidence type="ECO:0000259" key="1">
    <source>
        <dbReference type="PROSITE" id="PS50035"/>
    </source>
</evidence>
<dbReference type="Proteomes" id="UP000649617">
    <property type="component" value="Unassembled WGS sequence"/>
</dbReference>
<dbReference type="PANTHER" id="PTHR21248">
    <property type="entry name" value="CARDIOLIPIN SYNTHASE"/>
    <property type="match status" value="1"/>
</dbReference>
<dbReference type="Pfam" id="PF13091">
    <property type="entry name" value="PLDc_2"/>
    <property type="match status" value="1"/>
</dbReference>
<feature type="domain" description="PLD phosphodiesterase" evidence="1">
    <location>
        <begin position="266"/>
        <end position="293"/>
    </location>
</feature>